<evidence type="ECO:0000256" key="13">
    <source>
        <dbReference type="SAM" id="MobiDB-lite"/>
    </source>
</evidence>
<gene>
    <name evidence="15" type="ORF">BN940_07731</name>
</gene>
<evidence type="ECO:0000313" key="15">
    <source>
        <dbReference type="EMBL" id="CDM24009.1"/>
    </source>
</evidence>
<dbReference type="STRING" id="1437824.BN940_07731"/>
<evidence type="ECO:0000256" key="12">
    <source>
        <dbReference type="RuleBase" id="RU003879"/>
    </source>
</evidence>
<keyword evidence="16" id="KW-1185">Reference proteome</keyword>
<evidence type="ECO:0000256" key="6">
    <source>
        <dbReference type="ARBA" id="ARBA00022475"/>
    </source>
</evidence>
<evidence type="ECO:0000256" key="8">
    <source>
        <dbReference type="ARBA" id="ARBA00022692"/>
    </source>
</evidence>
<keyword evidence="10 14" id="KW-1133">Transmembrane helix</keyword>
<keyword evidence="11 14" id="KW-0472">Membrane</keyword>
<sequence>MAFGSFDSKGPGTTMSEINMVPLIDVMLVLLVIFIITAPLLSHSIRINVPQVTAQPVEQKPAVIDLAIDPSGALFWNEQPIAEEDLQARFASEATADPQPEVRIRADVETRYGLLARIMGAARQAGMKRLGFVTTPGQAAPPRRPKAPPPRPPPRAPPEHRPARPLRPRRPRLPPRPRSLPRRRPPPRRPPAAAERAFQAFKQPSTM</sequence>
<keyword evidence="5 12" id="KW-0813">Transport</keyword>
<evidence type="ECO:0000256" key="10">
    <source>
        <dbReference type="ARBA" id="ARBA00022989"/>
    </source>
</evidence>
<dbReference type="GO" id="GO:0015031">
    <property type="term" value="P:protein transport"/>
    <property type="evidence" value="ECO:0007669"/>
    <property type="project" value="UniProtKB-KW"/>
</dbReference>
<comment type="subunit">
    <text evidence="4">The accessory proteins ExbB and ExbD seem to form a complex with TonB.</text>
</comment>
<dbReference type="OrthoDB" id="9798629at2"/>
<dbReference type="GO" id="GO:0022857">
    <property type="term" value="F:transmembrane transporter activity"/>
    <property type="evidence" value="ECO:0007669"/>
    <property type="project" value="InterPro"/>
</dbReference>
<feature type="transmembrane region" description="Helical" evidence="14">
    <location>
        <begin position="20"/>
        <end position="41"/>
    </location>
</feature>
<dbReference type="AlphaFoldDB" id="W8WWQ6"/>
<feature type="compositionally biased region" description="Pro residues" evidence="13">
    <location>
        <begin position="147"/>
        <end position="156"/>
    </location>
</feature>
<keyword evidence="7" id="KW-0997">Cell inner membrane</keyword>
<keyword evidence="6" id="KW-1003">Cell membrane</keyword>
<reference evidence="15 16" key="1">
    <citation type="journal article" date="2014" name="BMC Microbiol.">
        <title>The oxygen-independent metabolism of cyclic monoterpenes in Castellaniella defragrans 65Phen.</title>
        <authorList>
            <person name="Petasch J."/>
            <person name="Disch E.M."/>
            <person name="Markert S."/>
            <person name="Becher D."/>
            <person name="Schweder T."/>
            <person name="Huttel B."/>
            <person name="Reinhardt R."/>
            <person name="Harder J."/>
        </authorList>
    </citation>
    <scope>NUCLEOTIDE SEQUENCE [LARGE SCALE GENOMIC DNA]</scope>
    <source>
        <strain evidence="15">65Phen</strain>
    </source>
</reference>
<dbReference type="PANTHER" id="PTHR30558:SF12">
    <property type="entry name" value="BIOPOLYMER TRANSPORT PROTEIN EXBD"/>
    <property type="match status" value="1"/>
</dbReference>
<keyword evidence="9 12" id="KW-0653">Protein transport</keyword>
<evidence type="ECO:0000256" key="5">
    <source>
        <dbReference type="ARBA" id="ARBA00022448"/>
    </source>
</evidence>
<dbReference type="KEGG" id="cdn:BN940_07731"/>
<evidence type="ECO:0000313" key="16">
    <source>
        <dbReference type="Proteomes" id="UP000019805"/>
    </source>
</evidence>
<feature type="compositionally biased region" description="Basic residues" evidence="13">
    <location>
        <begin position="163"/>
        <end position="187"/>
    </location>
</feature>
<comment type="subcellular location">
    <subcellularLocation>
        <location evidence="2">Cell inner membrane</location>
        <topology evidence="2">Single-pass type II membrane protein</topology>
    </subcellularLocation>
    <subcellularLocation>
        <location evidence="12">Cell membrane</location>
        <topology evidence="12">Single-pass type II membrane protein</topology>
    </subcellularLocation>
</comment>
<evidence type="ECO:0000256" key="4">
    <source>
        <dbReference type="ARBA" id="ARBA00011471"/>
    </source>
</evidence>
<evidence type="ECO:0000256" key="3">
    <source>
        <dbReference type="ARBA" id="ARBA00005811"/>
    </source>
</evidence>
<dbReference type="Pfam" id="PF02472">
    <property type="entry name" value="ExbD"/>
    <property type="match status" value="1"/>
</dbReference>
<dbReference type="EMBL" id="HG916765">
    <property type="protein sequence ID" value="CDM24009.1"/>
    <property type="molecule type" value="Genomic_DNA"/>
</dbReference>
<dbReference type="Proteomes" id="UP000019805">
    <property type="component" value="Chromosome"/>
</dbReference>
<evidence type="ECO:0000256" key="11">
    <source>
        <dbReference type="ARBA" id="ARBA00023136"/>
    </source>
</evidence>
<dbReference type="Gene3D" id="3.30.420.270">
    <property type="match status" value="1"/>
</dbReference>
<evidence type="ECO:0000256" key="9">
    <source>
        <dbReference type="ARBA" id="ARBA00022927"/>
    </source>
</evidence>
<evidence type="ECO:0000256" key="14">
    <source>
        <dbReference type="SAM" id="Phobius"/>
    </source>
</evidence>
<dbReference type="InterPro" id="IPR003400">
    <property type="entry name" value="ExbD"/>
</dbReference>
<proteinExistence type="inferred from homology"/>
<name>W8WWQ6_CASD6</name>
<dbReference type="PATRIC" id="fig|1437824.5.peg.1525"/>
<dbReference type="HOGENOM" id="CLU_085305_1_1_4"/>
<dbReference type="PANTHER" id="PTHR30558">
    <property type="entry name" value="EXBD MEMBRANE COMPONENT OF PMF-DRIVEN MACROMOLECULE IMPORT SYSTEM"/>
    <property type="match status" value="1"/>
</dbReference>
<evidence type="ECO:0000256" key="7">
    <source>
        <dbReference type="ARBA" id="ARBA00022519"/>
    </source>
</evidence>
<organism evidence="15 16">
    <name type="scientific">Castellaniella defragrans (strain DSM 12143 / CCUG 39792 / 65Phen)</name>
    <name type="common">Alcaligenes defragrans</name>
    <dbReference type="NCBI Taxonomy" id="1437824"/>
    <lineage>
        <taxon>Bacteria</taxon>
        <taxon>Pseudomonadati</taxon>
        <taxon>Pseudomonadota</taxon>
        <taxon>Betaproteobacteria</taxon>
        <taxon>Burkholderiales</taxon>
        <taxon>Alcaligenaceae</taxon>
        <taxon>Castellaniella</taxon>
    </lineage>
</organism>
<evidence type="ECO:0000256" key="2">
    <source>
        <dbReference type="ARBA" id="ARBA00004249"/>
    </source>
</evidence>
<comment type="function">
    <text evidence="1">Involved in the TonB-dependent energy-dependent transport of various receptor-bound substrates.</text>
</comment>
<evidence type="ECO:0000256" key="1">
    <source>
        <dbReference type="ARBA" id="ARBA00003540"/>
    </source>
</evidence>
<protein>
    <submittedName>
        <fullName evidence="15">Biopolymer transport protein ExbD/TolR</fullName>
    </submittedName>
</protein>
<dbReference type="eggNOG" id="COG0848">
    <property type="taxonomic scope" value="Bacteria"/>
</dbReference>
<keyword evidence="8 12" id="KW-0812">Transmembrane</keyword>
<feature type="region of interest" description="Disordered" evidence="13">
    <location>
        <begin position="133"/>
        <end position="207"/>
    </location>
</feature>
<dbReference type="RefSeq" id="WP_148304918.1">
    <property type="nucleotide sequence ID" value="NZ_HG916765.1"/>
</dbReference>
<comment type="similarity">
    <text evidence="3 12">Belongs to the ExbD/TolR family.</text>
</comment>
<dbReference type="GO" id="GO:0005886">
    <property type="term" value="C:plasma membrane"/>
    <property type="evidence" value="ECO:0007669"/>
    <property type="project" value="UniProtKB-SubCell"/>
</dbReference>
<accession>W8WWQ6</accession>